<dbReference type="EMBL" id="MU865953">
    <property type="protein sequence ID" value="KAK4446881.1"/>
    <property type="molecule type" value="Genomic_DNA"/>
</dbReference>
<organism evidence="2 3">
    <name type="scientific">Podospora aff. communis PSN243</name>
    <dbReference type="NCBI Taxonomy" id="3040156"/>
    <lineage>
        <taxon>Eukaryota</taxon>
        <taxon>Fungi</taxon>
        <taxon>Dikarya</taxon>
        <taxon>Ascomycota</taxon>
        <taxon>Pezizomycotina</taxon>
        <taxon>Sordariomycetes</taxon>
        <taxon>Sordariomycetidae</taxon>
        <taxon>Sordariales</taxon>
        <taxon>Podosporaceae</taxon>
        <taxon>Podospora</taxon>
    </lineage>
</organism>
<dbReference type="AlphaFoldDB" id="A0AAV9GGQ9"/>
<feature type="compositionally biased region" description="Polar residues" evidence="1">
    <location>
        <begin position="85"/>
        <end position="101"/>
    </location>
</feature>
<gene>
    <name evidence="2" type="ORF">QBC34DRAFT_382682</name>
</gene>
<accession>A0AAV9GGQ9</accession>
<name>A0AAV9GGQ9_9PEZI</name>
<reference evidence="2" key="1">
    <citation type="journal article" date="2023" name="Mol. Phylogenet. Evol.">
        <title>Genome-scale phylogeny and comparative genomics of the fungal order Sordariales.</title>
        <authorList>
            <person name="Hensen N."/>
            <person name="Bonometti L."/>
            <person name="Westerberg I."/>
            <person name="Brannstrom I.O."/>
            <person name="Guillou S."/>
            <person name="Cros-Aarteil S."/>
            <person name="Calhoun S."/>
            <person name="Haridas S."/>
            <person name="Kuo A."/>
            <person name="Mondo S."/>
            <person name="Pangilinan J."/>
            <person name="Riley R."/>
            <person name="LaButti K."/>
            <person name="Andreopoulos B."/>
            <person name="Lipzen A."/>
            <person name="Chen C."/>
            <person name="Yan M."/>
            <person name="Daum C."/>
            <person name="Ng V."/>
            <person name="Clum A."/>
            <person name="Steindorff A."/>
            <person name="Ohm R.A."/>
            <person name="Martin F."/>
            <person name="Silar P."/>
            <person name="Natvig D.O."/>
            <person name="Lalanne C."/>
            <person name="Gautier V."/>
            <person name="Ament-Velasquez S.L."/>
            <person name="Kruys A."/>
            <person name="Hutchinson M.I."/>
            <person name="Powell A.J."/>
            <person name="Barry K."/>
            <person name="Miller A.N."/>
            <person name="Grigoriev I.V."/>
            <person name="Debuchy R."/>
            <person name="Gladieux P."/>
            <person name="Hiltunen Thoren M."/>
            <person name="Johannesson H."/>
        </authorList>
    </citation>
    <scope>NUCLEOTIDE SEQUENCE</scope>
    <source>
        <strain evidence="2">PSN243</strain>
    </source>
</reference>
<dbReference type="Proteomes" id="UP001321760">
    <property type="component" value="Unassembled WGS sequence"/>
</dbReference>
<comment type="caution">
    <text evidence="2">The sequence shown here is derived from an EMBL/GenBank/DDBJ whole genome shotgun (WGS) entry which is preliminary data.</text>
</comment>
<keyword evidence="3" id="KW-1185">Reference proteome</keyword>
<evidence type="ECO:0000256" key="1">
    <source>
        <dbReference type="SAM" id="MobiDB-lite"/>
    </source>
</evidence>
<feature type="compositionally biased region" description="Basic residues" evidence="1">
    <location>
        <begin position="46"/>
        <end position="56"/>
    </location>
</feature>
<feature type="region of interest" description="Disordered" evidence="1">
    <location>
        <begin position="38"/>
        <end position="101"/>
    </location>
</feature>
<protein>
    <submittedName>
        <fullName evidence="2">Uncharacterized protein</fullName>
    </submittedName>
</protein>
<reference evidence="2" key="2">
    <citation type="submission" date="2023-05" db="EMBL/GenBank/DDBJ databases">
        <authorList>
            <consortium name="Lawrence Berkeley National Laboratory"/>
            <person name="Steindorff A."/>
            <person name="Hensen N."/>
            <person name="Bonometti L."/>
            <person name="Westerberg I."/>
            <person name="Brannstrom I.O."/>
            <person name="Guillou S."/>
            <person name="Cros-Aarteil S."/>
            <person name="Calhoun S."/>
            <person name="Haridas S."/>
            <person name="Kuo A."/>
            <person name="Mondo S."/>
            <person name="Pangilinan J."/>
            <person name="Riley R."/>
            <person name="Labutti K."/>
            <person name="Andreopoulos B."/>
            <person name="Lipzen A."/>
            <person name="Chen C."/>
            <person name="Yanf M."/>
            <person name="Daum C."/>
            <person name="Ng V."/>
            <person name="Clum A."/>
            <person name="Ohm R."/>
            <person name="Martin F."/>
            <person name="Silar P."/>
            <person name="Natvig D."/>
            <person name="Lalanne C."/>
            <person name="Gautier V."/>
            <person name="Ament-Velasquez S.L."/>
            <person name="Kruys A."/>
            <person name="Hutchinson M.I."/>
            <person name="Powell A.J."/>
            <person name="Barry K."/>
            <person name="Miller A.N."/>
            <person name="Grigoriev I.V."/>
            <person name="Debuchy R."/>
            <person name="Gladieux P."/>
            <person name="Thoren M.H."/>
            <person name="Johannesson H."/>
        </authorList>
    </citation>
    <scope>NUCLEOTIDE SEQUENCE</scope>
    <source>
        <strain evidence="2">PSN243</strain>
    </source>
</reference>
<evidence type="ECO:0000313" key="2">
    <source>
        <dbReference type="EMBL" id="KAK4446881.1"/>
    </source>
</evidence>
<sequence>MLSWAFSKFKNSIHSVLNWPELAEGDIMAEPDEVMVLEAPPDTPRRSSRNSHHYRRSLSPLQTRYSPVYNTRSRGQDNRGHNNRGHNQPTRFSPRTPPSYNQQQEMIRNLQHRNAILERDYARAQNDLQMANEEVNGYANKLRATESRLHAVYAQLEKSQQDTKFAESEAAELRSIILEGVNTQKISDNDVKRDFSKLRQGIQKILGSSTLLITTLPDIPADGEDEEVIRAFYDSARWVNLGPQDRKRRLCGKIFAMLHNHILENKCFGLAGFERGANSPDVQIQITIQTGQTRFERVLDLGVTETGLQRFEKLLEERNVPGDVIQDWRVATIDCAEKCHIEATTSAVTAEKIFSLLEPLMLKSTDATAKEALRNLILSICRDAFAFAMLTRRSKDGYRSYIVVEDVDGTKSIEKNGQFAEPDWVESGQDDDMSDNIEYTLFGGLMKSPHDQERIILRKAQVVMRRKDQATSTCNVPIQCLDPGHLGLD</sequence>
<proteinExistence type="predicted"/>
<feature type="compositionally biased region" description="Polar residues" evidence="1">
    <location>
        <begin position="60"/>
        <end position="73"/>
    </location>
</feature>
<evidence type="ECO:0000313" key="3">
    <source>
        <dbReference type="Proteomes" id="UP001321760"/>
    </source>
</evidence>